<dbReference type="AlphaFoldDB" id="A0A975A0A6"/>
<sequence>MNIREKADYLFKHGEFIGDRHELGVKKLLYSLNGKFYEISYVANENVIDYIESRSIEFVVKFYSDEVDLGEI</sequence>
<accession>A0A975A0A6</accession>
<dbReference type="EMBL" id="CP070608">
    <property type="protein sequence ID" value="QSE96611.1"/>
    <property type="molecule type" value="Genomic_DNA"/>
</dbReference>
<reference evidence="1" key="1">
    <citation type="submission" date="2021-02" db="EMBL/GenBank/DDBJ databases">
        <title>Fulvivirga sp. S481 isolated from sea water.</title>
        <authorList>
            <person name="Bae S.S."/>
            <person name="Baek K."/>
        </authorList>
    </citation>
    <scope>NUCLEOTIDE SEQUENCE</scope>
    <source>
        <strain evidence="1">S481</strain>
    </source>
</reference>
<gene>
    <name evidence="1" type="ORF">JR347_13535</name>
</gene>
<evidence type="ECO:0000313" key="1">
    <source>
        <dbReference type="EMBL" id="QSE96611.1"/>
    </source>
</evidence>
<protein>
    <submittedName>
        <fullName evidence="1">Uncharacterized protein</fullName>
    </submittedName>
</protein>
<dbReference type="KEGG" id="fuv:JR347_13535"/>
<organism evidence="1 2">
    <name type="scientific">Fulvivirga lutea</name>
    <dbReference type="NCBI Taxonomy" id="2810512"/>
    <lineage>
        <taxon>Bacteria</taxon>
        <taxon>Pseudomonadati</taxon>
        <taxon>Bacteroidota</taxon>
        <taxon>Cytophagia</taxon>
        <taxon>Cytophagales</taxon>
        <taxon>Fulvivirgaceae</taxon>
        <taxon>Fulvivirga</taxon>
    </lineage>
</organism>
<evidence type="ECO:0000313" key="2">
    <source>
        <dbReference type="Proteomes" id="UP000662783"/>
    </source>
</evidence>
<keyword evidence="2" id="KW-1185">Reference proteome</keyword>
<proteinExistence type="predicted"/>
<dbReference type="RefSeq" id="WP_205721125.1">
    <property type="nucleotide sequence ID" value="NZ_CP070608.1"/>
</dbReference>
<name>A0A975A0A6_9BACT</name>
<dbReference type="Proteomes" id="UP000662783">
    <property type="component" value="Chromosome"/>
</dbReference>